<accession>A0AAV2FU48</accession>
<gene>
    <name evidence="2" type="ORF">LTRI10_LOCUS41522</name>
</gene>
<name>A0AAV2FU48_9ROSI</name>
<proteinExistence type="predicted"/>
<reference evidence="2 3" key="1">
    <citation type="submission" date="2024-04" db="EMBL/GenBank/DDBJ databases">
        <authorList>
            <person name="Fracassetti M."/>
        </authorList>
    </citation>
    <scope>NUCLEOTIDE SEQUENCE [LARGE SCALE GENOMIC DNA]</scope>
</reference>
<dbReference type="EMBL" id="OZ034820">
    <property type="protein sequence ID" value="CAL1401469.1"/>
    <property type="molecule type" value="Genomic_DNA"/>
</dbReference>
<organism evidence="2 3">
    <name type="scientific">Linum trigynum</name>
    <dbReference type="NCBI Taxonomy" id="586398"/>
    <lineage>
        <taxon>Eukaryota</taxon>
        <taxon>Viridiplantae</taxon>
        <taxon>Streptophyta</taxon>
        <taxon>Embryophyta</taxon>
        <taxon>Tracheophyta</taxon>
        <taxon>Spermatophyta</taxon>
        <taxon>Magnoliopsida</taxon>
        <taxon>eudicotyledons</taxon>
        <taxon>Gunneridae</taxon>
        <taxon>Pentapetalae</taxon>
        <taxon>rosids</taxon>
        <taxon>fabids</taxon>
        <taxon>Malpighiales</taxon>
        <taxon>Linaceae</taxon>
        <taxon>Linum</taxon>
    </lineage>
</organism>
<feature type="compositionally biased region" description="Basic and acidic residues" evidence="1">
    <location>
        <begin position="85"/>
        <end position="95"/>
    </location>
</feature>
<keyword evidence="3" id="KW-1185">Reference proteome</keyword>
<evidence type="ECO:0000256" key="1">
    <source>
        <dbReference type="SAM" id="MobiDB-lite"/>
    </source>
</evidence>
<feature type="region of interest" description="Disordered" evidence="1">
    <location>
        <begin position="1"/>
        <end position="35"/>
    </location>
</feature>
<evidence type="ECO:0000313" key="2">
    <source>
        <dbReference type="EMBL" id="CAL1401469.1"/>
    </source>
</evidence>
<sequence>MHSKGRLTPPKCLPRHGVVHNTPLRRHNNSEAMPQGTKTHAYHRWVWLEDLCPRGRRSLIKRHSEGRVTPQNVFEGIELIITRHVEGRTTPEQRPKARRHTPPAFGLGTKISLIKRHREGRATP</sequence>
<evidence type="ECO:0000313" key="3">
    <source>
        <dbReference type="Proteomes" id="UP001497516"/>
    </source>
</evidence>
<feature type="region of interest" description="Disordered" evidence="1">
    <location>
        <begin position="85"/>
        <end position="108"/>
    </location>
</feature>
<dbReference type="Proteomes" id="UP001497516">
    <property type="component" value="Chromosome 7"/>
</dbReference>
<feature type="compositionally biased region" description="Basic residues" evidence="1">
    <location>
        <begin position="13"/>
        <end position="27"/>
    </location>
</feature>
<dbReference type="AlphaFoldDB" id="A0AAV2FU48"/>
<protein>
    <submittedName>
        <fullName evidence="2">Uncharacterized protein</fullName>
    </submittedName>
</protein>